<dbReference type="GO" id="GO:0061598">
    <property type="term" value="F:molybdopterin adenylyltransferase activity"/>
    <property type="evidence" value="ECO:0007669"/>
    <property type="project" value="UniProtKB-EC"/>
</dbReference>
<comment type="caution">
    <text evidence="14">The sequence shown here is derived from an EMBL/GenBank/DDBJ whole genome shotgun (WGS) entry which is preliminary data.</text>
</comment>
<gene>
    <name evidence="14" type="ORF">C8A00DRAFT_40379</name>
</gene>
<dbReference type="Gene3D" id="3.40.980.10">
    <property type="entry name" value="MoaB/Mog-like domain"/>
    <property type="match status" value="2"/>
</dbReference>
<dbReference type="Gene3D" id="3.40.50.300">
    <property type="entry name" value="P-loop containing nucleotide triphosphate hydrolases"/>
    <property type="match status" value="1"/>
</dbReference>
<evidence type="ECO:0000256" key="11">
    <source>
        <dbReference type="ARBA" id="ARBA00080015"/>
    </source>
</evidence>
<evidence type="ECO:0000256" key="6">
    <source>
        <dbReference type="ARBA" id="ARBA00013269"/>
    </source>
</evidence>
<dbReference type="AlphaFoldDB" id="A0AAN6VUW5"/>
<feature type="domain" description="MoaB/Mog" evidence="13">
    <location>
        <begin position="352"/>
        <end position="489"/>
    </location>
</feature>
<dbReference type="PANTHER" id="PTHR10192">
    <property type="entry name" value="MOLYBDOPTERIN BIOSYNTHESIS PROTEIN"/>
    <property type="match status" value="1"/>
</dbReference>
<keyword evidence="15" id="KW-1185">Reference proteome</keyword>
<sequence length="1012" mass="108540">MPFGQLVVGSPGVGKSTYCDGMHQFMGAIGRQCSVVNLDPANDRTNYPCALDIRSLVTLEEIMSDDRLGPNGGILYALEELEHNIEWLENGLKELGDDYILFDCPGQVELYTHHTSLRNIFYRLQKLGYRLVAVHLSDCFCLTQPSLYISNIILALRAMLQMDLPHVNVLTKIDKISSYDPLPFNLDYYTEVQDLSYLTPSLEAESAMRSEKFGRLNQAIADLVEQFGLVNFEVLAVENKKSVMHLLRVIDRAGGYAFGSAEGANDMVWQVAMRNESSMTDVQDIQERWIDNKEFYDEEERKEEEEQQKLREAQAEAAAEASGTEPFAWPGGTSLGWKSLGKEHFIGPLKAAILVVSTTAANDPSTDATDAALRDVFEQDGGGRWDVVETKIIMLWADAANAVNLVITTGGTGFAVADHTPEAVSVLLHKQAPGLVHGMLASSLAVTPFAMMSRPVAGVRNQTVIITLPGSPKGARENLQAVLKTLPHACLQAAGADSRALHSGGVKKLEQEAGVTSGAQQPHTHHHHHHHSHSHSHGHGHGTLTRHTNPATHPAKSNDPTLGPSRRHRESPYPMLSVADALSLITQHTPTTPALTTTRVSPALTNSVLAEDVHALENVPAFRASIVDGYAVAVPPAGGNMRGIYPVVAVSHASPASPEGTAAAVVLKEGEIARITTGAPLPAGATAVIMVEDTVLVSKSADGREEKEVEILAEGLVCAGENIREVGSDVEKGVRVLEKGEQVTAVGGEVGLLASVGVAEVKVWRRPVVGVLSTGDEIVEHDREGALRLGEVRDTNRPGLIAAARDSGYEVVDLGIASDRPASLEETLRDALRRVDLVITTGGVSMGELDLLKPTIERSLGGTIHFGRVSMKPGKPTTFATVPVKNDAGERVSKVIFSLPGNPASALVTFHLFVLPSLHQMSGISPPGLPRVPVVLTHDFPLDKSRPEYHRAIVSVDRDGVLSATSTGGQRSSKVGSLKGANALLCMPSGPEPLRKGAKVEALLMGNLRSDV</sequence>
<dbReference type="InterPro" id="IPR004130">
    <property type="entry name" value="Gpn"/>
</dbReference>
<name>A0AAN6VUW5_9PEZI</name>
<keyword evidence="8" id="KW-0378">Hydrolase</keyword>
<organism evidence="14 15">
    <name type="scientific">Chaetomidium leptoderma</name>
    <dbReference type="NCBI Taxonomy" id="669021"/>
    <lineage>
        <taxon>Eukaryota</taxon>
        <taxon>Fungi</taxon>
        <taxon>Dikarya</taxon>
        <taxon>Ascomycota</taxon>
        <taxon>Pezizomycotina</taxon>
        <taxon>Sordariomycetes</taxon>
        <taxon>Sordariomycetidae</taxon>
        <taxon>Sordariales</taxon>
        <taxon>Chaetomiaceae</taxon>
        <taxon>Chaetomidium</taxon>
    </lineage>
</organism>
<dbReference type="NCBIfam" id="NF045515">
    <property type="entry name" value="Glp_gephyrin"/>
    <property type="match status" value="1"/>
</dbReference>
<dbReference type="Proteomes" id="UP001302745">
    <property type="component" value="Unassembled WGS sequence"/>
</dbReference>
<dbReference type="PROSITE" id="PS01079">
    <property type="entry name" value="MOCF_BIOSYNTHESIS_2"/>
    <property type="match status" value="1"/>
</dbReference>
<dbReference type="FunFam" id="3.40.50.300:FF:000338">
    <property type="entry name" value="GPN-loop GTPase 2"/>
    <property type="match status" value="1"/>
</dbReference>
<dbReference type="EMBL" id="MU856853">
    <property type="protein sequence ID" value="KAK4157286.1"/>
    <property type="molecule type" value="Genomic_DNA"/>
</dbReference>
<dbReference type="SUPFAM" id="SSF63882">
    <property type="entry name" value="MoeA N-terminal region -like"/>
    <property type="match status" value="1"/>
</dbReference>
<reference evidence="14" key="2">
    <citation type="submission" date="2023-05" db="EMBL/GenBank/DDBJ databases">
        <authorList>
            <consortium name="Lawrence Berkeley National Laboratory"/>
            <person name="Steindorff A."/>
            <person name="Hensen N."/>
            <person name="Bonometti L."/>
            <person name="Westerberg I."/>
            <person name="Brannstrom I.O."/>
            <person name="Guillou S."/>
            <person name="Cros-Aarteil S."/>
            <person name="Calhoun S."/>
            <person name="Haridas S."/>
            <person name="Kuo A."/>
            <person name="Mondo S."/>
            <person name="Pangilinan J."/>
            <person name="Riley R."/>
            <person name="Labutti K."/>
            <person name="Andreopoulos B."/>
            <person name="Lipzen A."/>
            <person name="Chen C."/>
            <person name="Yanf M."/>
            <person name="Daum C."/>
            <person name="Ng V."/>
            <person name="Clum A."/>
            <person name="Ohm R."/>
            <person name="Martin F."/>
            <person name="Silar P."/>
            <person name="Natvig D."/>
            <person name="Lalanne C."/>
            <person name="Gautier V."/>
            <person name="Ament-Velasquez S.L."/>
            <person name="Kruys A."/>
            <person name="Hutchinson M.I."/>
            <person name="Powell A.J."/>
            <person name="Barry K."/>
            <person name="Miller A.N."/>
            <person name="Grigoriev I.V."/>
            <person name="Debuchy R."/>
            <person name="Gladieux P."/>
            <person name="Thoren M.H."/>
            <person name="Johannesson H."/>
        </authorList>
    </citation>
    <scope>NUCLEOTIDE SEQUENCE</scope>
    <source>
        <strain evidence="14">CBS 538.74</strain>
    </source>
</reference>
<dbReference type="InterPro" id="IPR005111">
    <property type="entry name" value="MoeA_C_domain_IV"/>
</dbReference>
<dbReference type="CDD" id="cd00886">
    <property type="entry name" value="MogA_MoaB"/>
    <property type="match status" value="1"/>
</dbReference>
<dbReference type="InterPro" id="IPR036135">
    <property type="entry name" value="MoeA_linker/N_sf"/>
</dbReference>
<dbReference type="PROSITE" id="PS01078">
    <property type="entry name" value="MOCF_BIOSYNTHESIS_1"/>
    <property type="match status" value="1"/>
</dbReference>
<reference evidence="14" key="1">
    <citation type="journal article" date="2023" name="Mol. Phylogenet. Evol.">
        <title>Genome-scale phylogeny and comparative genomics of the fungal order Sordariales.</title>
        <authorList>
            <person name="Hensen N."/>
            <person name="Bonometti L."/>
            <person name="Westerberg I."/>
            <person name="Brannstrom I.O."/>
            <person name="Guillou S."/>
            <person name="Cros-Aarteil S."/>
            <person name="Calhoun S."/>
            <person name="Haridas S."/>
            <person name="Kuo A."/>
            <person name="Mondo S."/>
            <person name="Pangilinan J."/>
            <person name="Riley R."/>
            <person name="LaButti K."/>
            <person name="Andreopoulos B."/>
            <person name="Lipzen A."/>
            <person name="Chen C."/>
            <person name="Yan M."/>
            <person name="Daum C."/>
            <person name="Ng V."/>
            <person name="Clum A."/>
            <person name="Steindorff A."/>
            <person name="Ohm R.A."/>
            <person name="Martin F."/>
            <person name="Silar P."/>
            <person name="Natvig D.O."/>
            <person name="Lalanne C."/>
            <person name="Gautier V."/>
            <person name="Ament-Velasquez S.L."/>
            <person name="Kruys A."/>
            <person name="Hutchinson M.I."/>
            <person name="Powell A.J."/>
            <person name="Barry K."/>
            <person name="Miller A.N."/>
            <person name="Grigoriev I.V."/>
            <person name="Debuchy R."/>
            <person name="Gladieux P."/>
            <person name="Hiltunen Thoren M."/>
            <person name="Johannesson H."/>
        </authorList>
    </citation>
    <scope>NUCLEOTIDE SEQUENCE</scope>
    <source>
        <strain evidence="14">CBS 538.74</strain>
    </source>
</reference>
<dbReference type="EC" id="2.10.1.1" evidence="6"/>
<dbReference type="Pfam" id="PF03029">
    <property type="entry name" value="ATP_bind_1"/>
    <property type="match status" value="1"/>
</dbReference>
<dbReference type="SMART" id="SM00852">
    <property type="entry name" value="MoCF_biosynth"/>
    <property type="match status" value="2"/>
</dbReference>
<protein>
    <recommendedName>
        <fullName evidence="11">ATP-binding domain 1 family member B homolog</fullName>
        <ecNumber evidence="6">2.10.1.1</ecNumber>
        <ecNumber evidence="5">2.7.7.75</ecNumber>
    </recommendedName>
</protein>
<comment type="similarity">
    <text evidence="2">Belongs to the GPN-loop GTPase family.</text>
</comment>
<dbReference type="SUPFAM" id="SSF53218">
    <property type="entry name" value="Molybdenum cofactor biosynthesis proteins"/>
    <property type="match status" value="2"/>
</dbReference>
<evidence type="ECO:0000256" key="12">
    <source>
        <dbReference type="SAM" id="MobiDB-lite"/>
    </source>
</evidence>
<evidence type="ECO:0000256" key="2">
    <source>
        <dbReference type="ARBA" id="ARBA00005290"/>
    </source>
</evidence>
<evidence type="ECO:0000259" key="13">
    <source>
        <dbReference type="SMART" id="SM00852"/>
    </source>
</evidence>
<dbReference type="InterPro" id="IPR008284">
    <property type="entry name" value="MoCF_biosynth_CS"/>
</dbReference>
<evidence type="ECO:0000256" key="8">
    <source>
        <dbReference type="ARBA" id="ARBA00022801"/>
    </source>
</evidence>
<evidence type="ECO:0000256" key="7">
    <source>
        <dbReference type="ARBA" id="ARBA00022741"/>
    </source>
</evidence>
<dbReference type="SUPFAM" id="SSF63867">
    <property type="entry name" value="MoeA C-terminal domain-like"/>
    <property type="match status" value="1"/>
</dbReference>
<keyword evidence="7" id="KW-0547">Nucleotide-binding</keyword>
<feature type="region of interest" description="Disordered" evidence="12">
    <location>
        <begin position="509"/>
        <end position="571"/>
    </location>
</feature>
<dbReference type="EC" id="2.7.7.75" evidence="5"/>
<dbReference type="GO" id="GO:0005525">
    <property type="term" value="F:GTP binding"/>
    <property type="evidence" value="ECO:0007669"/>
    <property type="project" value="UniProtKB-KW"/>
</dbReference>
<evidence type="ECO:0000256" key="4">
    <source>
        <dbReference type="ARBA" id="ARBA00008339"/>
    </source>
</evidence>
<dbReference type="Gene3D" id="2.40.340.10">
    <property type="entry name" value="MoeA, C-terminal, domain IV"/>
    <property type="match status" value="1"/>
</dbReference>
<comment type="similarity">
    <text evidence="4">In the C-terminal section; belongs to the MoeA family.</text>
</comment>
<dbReference type="InterPro" id="IPR030231">
    <property type="entry name" value="Gpn2"/>
</dbReference>
<keyword evidence="9" id="KW-0342">GTP-binding</keyword>
<dbReference type="InterPro" id="IPR001453">
    <property type="entry name" value="MoaB/Mog_dom"/>
</dbReference>
<dbReference type="GO" id="GO:0006777">
    <property type="term" value="P:Mo-molybdopterin cofactor biosynthetic process"/>
    <property type="evidence" value="ECO:0007669"/>
    <property type="project" value="UniProtKB-KW"/>
</dbReference>
<accession>A0AAN6VUW5</accession>
<evidence type="ECO:0000256" key="10">
    <source>
        <dbReference type="ARBA" id="ARBA00023150"/>
    </source>
</evidence>
<proteinExistence type="inferred from homology"/>
<dbReference type="Gene3D" id="2.170.190.11">
    <property type="entry name" value="Molybdopterin biosynthesis moea protein, domain 3"/>
    <property type="match status" value="1"/>
</dbReference>
<dbReference type="Pfam" id="PF00994">
    <property type="entry name" value="MoCF_biosynth"/>
    <property type="match status" value="2"/>
</dbReference>
<dbReference type="Pfam" id="PF03454">
    <property type="entry name" value="MoeA_C"/>
    <property type="match status" value="1"/>
</dbReference>
<dbReference type="FunFam" id="2.170.190.11:FF:000002">
    <property type="entry name" value="Molybdopterin molybdenumtransferase"/>
    <property type="match status" value="1"/>
</dbReference>
<dbReference type="InterPro" id="IPR036688">
    <property type="entry name" value="MoeA_C_domain_IV_sf"/>
</dbReference>
<dbReference type="GO" id="GO:0005829">
    <property type="term" value="C:cytosol"/>
    <property type="evidence" value="ECO:0007669"/>
    <property type="project" value="TreeGrafter"/>
</dbReference>
<dbReference type="InterPro" id="IPR038987">
    <property type="entry name" value="MoeA-like"/>
</dbReference>
<evidence type="ECO:0000313" key="15">
    <source>
        <dbReference type="Proteomes" id="UP001302745"/>
    </source>
</evidence>
<dbReference type="Pfam" id="PF03453">
    <property type="entry name" value="MoeA_N"/>
    <property type="match status" value="1"/>
</dbReference>
<dbReference type="SUPFAM" id="SSF52540">
    <property type="entry name" value="P-loop containing nucleoside triphosphate hydrolases"/>
    <property type="match status" value="1"/>
</dbReference>
<dbReference type="FunFam" id="2.40.340.10:FF:000004">
    <property type="entry name" value="Molybdopterin molybdenumtransferase"/>
    <property type="match status" value="1"/>
</dbReference>
<dbReference type="PANTHER" id="PTHR10192:SF5">
    <property type="entry name" value="GEPHYRIN"/>
    <property type="match status" value="1"/>
</dbReference>
<dbReference type="InterPro" id="IPR005110">
    <property type="entry name" value="MoeA_linker/N"/>
</dbReference>
<dbReference type="GO" id="GO:0061599">
    <property type="term" value="F:molybdopterin molybdotransferase activity"/>
    <property type="evidence" value="ECO:0007669"/>
    <property type="project" value="UniProtKB-EC"/>
</dbReference>
<comment type="similarity">
    <text evidence="3">In the N-terminal section; belongs to the MoaB/Mog family.</text>
</comment>
<dbReference type="GO" id="GO:0016787">
    <property type="term" value="F:hydrolase activity"/>
    <property type="evidence" value="ECO:0007669"/>
    <property type="project" value="UniProtKB-KW"/>
</dbReference>
<comment type="pathway">
    <text evidence="1">Cofactor biosynthesis; molybdopterin biosynthesis.</text>
</comment>
<feature type="domain" description="MoaB/Mog" evidence="13">
    <location>
        <begin position="770"/>
        <end position="920"/>
    </location>
</feature>
<evidence type="ECO:0000256" key="1">
    <source>
        <dbReference type="ARBA" id="ARBA00005046"/>
    </source>
</evidence>
<evidence type="ECO:0000256" key="5">
    <source>
        <dbReference type="ARBA" id="ARBA00012509"/>
    </source>
</evidence>
<dbReference type="InterPro" id="IPR027417">
    <property type="entry name" value="P-loop_NTPase"/>
</dbReference>
<evidence type="ECO:0000256" key="3">
    <source>
        <dbReference type="ARBA" id="ARBA00007589"/>
    </source>
</evidence>
<dbReference type="CDD" id="cd00887">
    <property type="entry name" value="MoeA"/>
    <property type="match status" value="1"/>
</dbReference>
<dbReference type="FunFam" id="3.40.980.10:FF:000011">
    <property type="entry name" value="Molybdopterin molybdenumtransferase"/>
    <property type="match status" value="1"/>
</dbReference>
<feature type="compositionally biased region" description="Basic residues" evidence="12">
    <location>
        <begin position="523"/>
        <end position="540"/>
    </location>
</feature>
<dbReference type="CDD" id="cd17871">
    <property type="entry name" value="GPN2"/>
    <property type="match status" value="1"/>
</dbReference>
<dbReference type="Gene3D" id="3.90.105.10">
    <property type="entry name" value="Molybdopterin biosynthesis moea protein, domain 2"/>
    <property type="match status" value="1"/>
</dbReference>
<keyword evidence="10" id="KW-0501">Molybdenum cofactor biosynthesis</keyword>
<dbReference type="NCBIfam" id="TIGR00177">
    <property type="entry name" value="molyb_syn"/>
    <property type="match status" value="1"/>
</dbReference>
<evidence type="ECO:0000313" key="14">
    <source>
        <dbReference type="EMBL" id="KAK4157286.1"/>
    </source>
</evidence>
<feature type="region of interest" description="Disordered" evidence="12">
    <location>
        <begin position="298"/>
        <end position="330"/>
    </location>
</feature>
<dbReference type="InterPro" id="IPR036425">
    <property type="entry name" value="MoaB/Mog-like_dom_sf"/>
</dbReference>
<evidence type="ECO:0000256" key="9">
    <source>
        <dbReference type="ARBA" id="ARBA00023134"/>
    </source>
</evidence>